<feature type="region of interest" description="Disordered" evidence="1">
    <location>
        <begin position="34"/>
        <end position="55"/>
    </location>
</feature>
<keyword evidence="2" id="KW-0732">Signal</keyword>
<name>A0A6F8STX6_9GAMM</name>
<evidence type="ECO:0000313" key="4">
    <source>
        <dbReference type="Proteomes" id="UP000503197"/>
    </source>
</evidence>
<evidence type="ECO:0008006" key="5">
    <source>
        <dbReference type="Google" id="ProtNLM"/>
    </source>
</evidence>
<feature type="chain" id="PRO_5026010014" description="YHYH domain-containing protein" evidence="2">
    <location>
        <begin position="23"/>
        <end position="55"/>
    </location>
</feature>
<dbReference type="RefSeq" id="WP_172416156.1">
    <property type="nucleotide sequence ID" value="NZ_AP022821.1"/>
</dbReference>
<gene>
    <name evidence="3" type="ORF">HMSLTHF_16500</name>
</gene>
<reference evidence="3 4" key="1">
    <citation type="submission" date="2020-02" db="EMBL/GenBank/DDBJ databases">
        <title>Complete Genome Sequence of Halomonas meridiana strain BAA-801, Isolated from Deep Sea Thermal Vent.</title>
        <authorList>
            <person name="Takahashi Y."/>
            <person name="Takahashi H."/>
            <person name="Galipon J."/>
            <person name="Arakawa K."/>
        </authorList>
    </citation>
    <scope>NUCLEOTIDE SEQUENCE [LARGE SCALE GENOMIC DNA]</scope>
    <source>
        <strain evidence="3 4">Slthf1</strain>
    </source>
</reference>
<sequence>MKKVLVALMLAGMLLGAGNVTAATAISSGDVVEHGGRTDGSGCHRDTKAGTRHCH</sequence>
<feature type="compositionally biased region" description="Basic and acidic residues" evidence="1">
    <location>
        <begin position="34"/>
        <end position="49"/>
    </location>
</feature>
<evidence type="ECO:0000256" key="2">
    <source>
        <dbReference type="SAM" id="SignalP"/>
    </source>
</evidence>
<dbReference type="EMBL" id="AP022821">
    <property type="protein sequence ID" value="BCA91875.1"/>
    <property type="molecule type" value="Genomic_DNA"/>
</dbReference>
<accession>A0A6F8STX6</accession>
<dbReference type="AlphaFoldDB" id="A0A6F8STX6"/>
<feature type="signal peptide" evidence="2">
    <location>
        <begin position="1"/>
        <end position="22"/>
    </location>
</feature>
<organism evidence="3 4">
    <name type="scientific">Vreelandella aquamarina</name>
    <dbReference type="NCBI Taxonomy" id="77097"/>
    <lineage>
        <taxon>Bacteria</taxon>
        <taxon>Pseudomonadati</taxon>
        <taxon>Pseudomonadota</taxon>
        <taxon>Gammaproteobacteria</taxon>
        <taxon>Oceanospirillales</taxon>
        <taxon>Halomonadaceae</taxon>
        <taxon>Vreelandella</taxon>
    </lineage>
</organism>
<evidence type="ECO:0000313" key="3">
    <source>
        <dbReference type="EMBL" id="BCA91875.1"/>
    </source>
</evidence>
<evidence type="ECO:0000256" key="1">
    <source>
        <dbReference type="SAM" id="MobiDB-lite"/>
    </source>
</evidence>
<proteinExistence type="predicted"/>
<protein>
    <recommendedName>
        <fullName evidence="5">YHYH domain-containing protein</fullName>
    </recommendedName>
</protein>
<dbReference type="Proteomes" id="UP000503197">
    <property type="component" value="Chromosome"/>
</dbReference>